<dbReference type="Proteomes" id="UP000001070">
    <property type="component" value="Unassembled WGS sequence"/>
</dbReference>
<feature type="region of interest" description="Disordered" evidence="1">
    <location>
        <begin position="139"/>
        <end position="241"/>
    </location>
</feature>
<dbReference type="HOGENOM" id="CLU_1112318_0_0_1"/>
<feature type="region of interest" description="Disordered" evidence="1">
    <location>
        <begin position="16"/>
        <end position="102"/>
    </location>
</feature>
<feature type="compositionally biased region" description="Basic and acidic residues" evidence="1">
    <location>
        <begin position="84"/>
        <end position="93"/>
    </location>
</feature>
<keyword evidence="3" id="KW-1185">Reference proteome</keyword>
<accession>B4JPJ9</accession>
<dbReference type="AlphaFoldDB" id="B4JPJ9"/>
<reference evidence="2 3" key="1">
    <citation type="journal article" date="2007" name="Nature">
        <title>Evolution of genes and genomes on the Drosophila phylogeny.</title>
        <authorList>
            <consortium name="Drosophila 12 Genomes Consortium"/>
            <person name="Clark A.G."/>
            <person name="Eisen M.B."/>
            <person name="Smith D.R."/>
            <person name="Bergman C.M."/>
            <person name="Oliver B."/>
            <person name="Markow T.A."/>
            <person name="Kaufman T.C."/>
            <person name="Kellis M."/>
            <person name="Gelbart W."/>
            <person name="Iyer V.N."/>
            <person name="Pollard D.A."/>
            <person name="Sackton T.B."/>
            <person name="Larracuente A.M."/>
            <person name="Singh N.D."/>
            <person name="Abad J.P."/>
            <person name="Abt D.N."/>
            <person name="Adryan B."/>
            <person name="Aguade M."/>
            <person name="Akashi H."/>
            <person name="Anderson W.W."/>
            <person name="Aquadro C.F."/>
            <person name="Ardell D.H."/>
            <person name="Arguello R."/>
            <person name="Artieri C.G."/>
            <person name="Barbash D.A."/>
            <person name="Barker D."/>
            <person name="Barsanti P."/>
            <person name="Batterham P."/>
            <person name="Batzoglou S."/>
            <person name="Begun D."/>
            <person name="Bhutkar A."/>
            <person name="Blanco E."/>
            <person name="Bosak S.A."/>
            <person name="Bradley R.K."/>
            <person name="Brand A.D."/>
            <person name="Brent M.R."/>
            <person name="Brooks A.N."/>
            <person name="Brown R.H."/>
            <person name="Butlin R.K."/>
            <person name="Caggese C."/>
            <person name="Calvi B.R."/>
            <person name="Bernardo de Carvalho A."/>
            <person name="Caspi A."/>
            <person name="Castrezana S."/>
            <person name="Celniker S.E."/>
            <person name="Chang J.L."/>
            <person name="Chapple C."/>
            <person name="Chatterji S."/>
            <person name="Chinwalla A."/>
            <person name="Civetta A."/>
            <person name="Clifton S.W."/>
            <person name="Comeron J.M."/>
            <person name="Costello J.C."/>
            <person name="Coyne J.A."/>
            <person name="Daub J."/>
            <person name="David R.G."/>
            <person name="Delcher A.L."/>
            <person name="Delehaunty K."/>
            <person name="Do C.B."/>
            <person name="Ebling H."/>
            <person name="Edwards K."/>
            <person name="Eickbush T."/>
            <person name="Evans J.D."/>
            <person name="Filipski A."/>
            <person name="Findeiss S."/>
            <person name="Freyhult E."/>
            <person name="Fulton L."/>
            <person name="Fulton R."/>
            <person name="Garcia A.C."/>
            <person name="Gardiner A."/>
            <person name="Garfield D.A."/>
            <person name="Garvin B.E."/>
            <person name="Gibson G."/>
            <person name="Gilbert D."/>
            <person name="Gnerre S."/>
            <person name="Godfrey J."/>
            <person name="Good R."/>
            <person name="Gotea V."/>
            <person name="Gravely B."/>
            <person name="Greenberg A.J."/>
            <person name="Griffiths-Jones S."/>
            <person name="Gross S."/>
            <person name="Guigo R."/>
            <person name="Gustafson E.A."/>
            <person name="Haerty W."/>
            <person name="Hahn M.W."/>
            <person name="Halligan D.L."/>
            <person name="Halpern A.L."/>
            <person name="Halter G.M."/>
            <person name="Han M.V."/>
            <person name="Heger A."/>
            <person name="Hillier L."/>
            <person name="Hinrichs A.S."/>
            <person name="Holmes I."/>
            <person name="Hoskins R.A."/>
            <person name="Hubisz M.J."/>
            <person name="Hultmark D."/>
            <person name="Huntley M.A."/>
            <person name="Jaffe D.B."/>
            <person name="Jagadeeshan S."/>
            <person name="Jeck W.R."/>
            <person name="Johnson J."/>
            <person name="Jones C.D."/>
            <person name="Jordan W.C."/>
            <person name="Karpen G.H."/>
            <person name="Kataoka E."/>
            <person name="Keightley P.D."/>
            <person name="Kheradpour P."/>
            <person name="Kirkness E.F."/>
            <person name="Koerich L.B."/>
            <person name="Kristiansen K."/>
            <person name="Kudrna D."/>
            <person name="Kulathinal R.J."/>
            <person name="Kumar S."/>
            <person name="Kwok R."/>
            <person name="Lander E."/>
            <person name="Langley C.H."/>
            <person name="Lapoint R."/>
            <person name="Lazzaro B.P."/>
            <person name="Lee S.J."/>
            <person name="Levesque L."/>
            <person name="Li R."/>
            <person name="Lin C.F."/>
            <person name="Lin M.F."/>
            <person name="Lindblad-Toh K."/>
            <person name="Llopart A."/>
            <person name="Long M."/>
            <person name="Low L."/>
            <person name="Lozovsky E."/>
            <person name="Lu J."/>
            <person name="Luo M."/>
            <person name="Machado C.A."/>
            <person name="Makalowski W."/>
            <person name="Marzo M."/>
            <person name="Matsuda M."/>
            <person name="Matzkin L."/>
            <person name="McAllister B."/>
            <person name="McBride C.S."/>
            <person name="McKernan B."/>
            <person name="McKernan K."/>
            <person name="Mendez-Lago M."/>
            <person name="Minx P."/>
            <person name="Mollenhauer M.U."/>
            <person name="Montooth K."/>
            <person name="Mount S.M."/>
            <person name="Mu X."/>
            <person name="Myers E."/>
            <person name="Negre B."/>
            <person name="Newfeld S."/>
            <person name="Nielsen R."/>
            <person name="Noor M.A."/>
            <person name="O'Grady P."/>
            <person name="Pachter L."/>
            <person name="Papaceit M."/>
            <person name="Parisi M.J."/>
            <person name="Parisi M."/>
            <person name="Parts L."/>
            <person name="Pedersen J.S."/>
            <person name="Pesole G."/>
            <person name="Phillippy A.M."/>
            <person name="Ponting C.P."/>
            <person name="Pop M."/>
            <person name="Porcelli D."/>
            <person name="Powell J.R."/>
            <person name="Prohaska S."/>
            <person name="Pruitt K."/>
            <person name="Puig M."/>
            <person name="Quesneville H."/>
            <person name="Ram K.R."/>
            <person name="Rand D."/>
            <person name="Rasmussen M.D."/>
            <person name="Reed L.K."/>
            <person name="Reenan R."/>
            <person name="Reily A."/>
            <person name="Remington K.A."/>
            <person name="Rieger T.T."/>
            <person name="Ritchie M.G."/>
            <person name="Robin C."/>
            <person name="Rogers Y.H."/>
            <person name="Rohde C."/>
            <person name="Rozas J."/>
            <person name="Rubenfield M.J."/>
            <person name="Ruiz A."/>
            <person name="Russo S."/>
            <person name="Salzberg S.L."/>
            <person name="Sanchez-Gracia A."/>
            <person name="Saranga D.J."/>
            <person name="Sato H."/>
            <person name="Schaeffer S.W."/>
            <person name="Schatz M.C."/>
            <person name="Schlenke T."/>
            <person name="Schwartz R."/>
            <person name="Segarra C."/>
            <person name="Singh R.S."/>
            <person name="Sirot L."/>
            <person name="Sirota M."/>
            <person name="Sisneros N.B."/>
            <person name="Smith C.D."/>
            <person name="Smith T.F."/>
            <person name="Spieth J."/>
            <person name="Stage D.E."/>
            <person name="Stark A."/>
            <person name="Stephan W."/>
            <person name="Strausberg R.L."/>
            <person name="Strempel S."/>
            <person name="Sturgill D."/>
            <person name="Sutton G."/>
            <person name="Sutton G.G."/>
            <person name="Tao W."/>
            <person name="Teichmann S."/>
            <person name="Tobari Y.N."/>
            <person name="Tomimura Y."/>
            <person name="Tsolas J.M."/>
            <person name="Valente V.L."/>
            <person name="Venter E."/>
            <person name="Venter J.C."/>
            <person name="Vicario S."/>
            <person name="Vieira F.G."/>
            <person name="Vilella A.J."/>
            <person name="Villasante A."/>
            <person name="Walenz B."/>
            <person name="Wang J."/>
            <person name="Wasserman M."/>
            <person name="Watts T."/>
            <person name="Wilson D."/>
            <person name="Wilson R.K."/>
            <person name="Wing R.A."/>
            <person name="Wolfner M.F."/>
            <person name="Wong A."/>
            <person name="Wong G.K."/>
            <person name="Wu C.I."/>
            <person name="Wu G."/>
            <person name="Yamamoto D."/>
            <person name="Yang H.P."/>
            <person name="Yang S.P."/>
            <person name="Yorke J.A."/>
            <person name="Yoshida K."/>
            <person name="Zdobnov E."/>
            <person name="Zhang P."/>
            <person name="Zhang Y."/>
            <person name="Zimin A.V."/>
            <person name="Baldwin J."/>
            <person name="Abdouelleil A."/>
            <person name="Abdulkadir J."/>
            <person name="Abebe A."/>
            <person name="Abera B."/>
            <person name="Abreu J."/>
            <person name="Acer S.C."/>
            <person name="Aftuck L."/>
            <person name="Alexander A."/>
            <person name="An P."/>
            <person name="Anderson E."/>
            <person name="Anderson S."/>
            <person name="Arachi H."/>
            <person name="Azer M."/>
            <person name="Bachantsang P."/>
            <person name="Barry A."/>
            <person name="Bayul T."/>
            <person name="Berlin A."/>
            <person name="Bessette D."/>
            <person name="Bloom T."/>
            <person name="Blye J."/>
            <person name="Boguslavskiy L."/>
            <person name="Bonnet C."/>
            <person name="Boukhgalter B."/>
            <person name="Bourzgui I."/>
            <person name="Brown A."/>
            <person name="Cahill P."/>
            <person name="Channer S."/>
            <person name="Cheshatsang Y."/>
            <person name="Chuda L."/>
            <person name="Citroen M."/>
            <person name="Collymore A."/>
            <person name="Cooke P."/>
            <person name="Costello M."/>
            <person name="D'Aco K."/>
            <person name="Daza R."/>
            <person name="De Haan G."/>
            <person name="DeGray S."/>
            <person name="DeMaso C."/>
            <person name="Dhargay N."/>
            <person name="Dooley K."/>
            <person name="Dooley E."/>
            <person name="Doricent M."/>
            <person name="Dorje P."/>
            <person name="Dorjee K."/>
            <person name="Dupes A."/>
            <person name="Elong R."/>
            <person name="Falk J."/>
            <person name="Farina A."/>
            <person name="Faro S."/>
            <person name="Ferguson D."/>
            <person name="Fisher S."/>
            <person name="Foley C.D."/>
            <person name="Franke A."/>
            <person name="Friedrich D."/>
            <person name="Gadbois L."/>
            <person name="Gearin G."/>
            <person name="Gearin C.R."/>
            <person name="Giannoukos G."/>
            <person name="Goode T."/>
            <person name="Graham J."/>
            <person name="Grandbois E."/>
            <person name="Grewal S."/>
            <person name="Gyaltsen K."/>
            <person name="Hafez N."/>
            <person name="Hagos B."/>
            <person name="Hall J."/>
            <person name="Henson C."/>
            <person name="Hollinger A."/>
            <person name="Honan T."/>
            <person name="Huard M.D."/>
            <person name="Hughes L."/>
            <person name="Hurhula B."/>
            <person name="Husby M.E."/>
            <person name="Kamat A."/>
            <person name="Kanga B."/>
            <person name="Kashin S."/>
            <person name="Khazanovich D."/>
            <person name="Kisner P."/>
            <person name="Lance K."/>
            <person name="Lara M."/>
            <person name="Lee W."/>
            <person name="Lennon N."/>
            <person name="Letendre F."/>
            <person name="LeVine R."/>
            <person name="Lipovsky A."/>
            <person name="Liu X."/>
            <person name="Liu J."/>
            <person name="Liu S."/>
            <person name="Lokyitsang T."/>
            <person name="Lokyitsang Y."/>
            <person name="Lubonja R."/>
            <person name="Lui A."/>
            <person name="MacDonald P."/>
            <person name="Magnisalis V."/>
            <person name="Maru K."/>
            <person name="Matthews C."/>
            <person name="McCusker W."/>
            <person name="McDonough S."/>
            <person name="Mehta T."/>
            <person name="Meldrim J."/>
            <person name="Meneus L."/>
            <person name="Mihai O."/>
            <person name="Mihalev A."/>
            <person name="Mihova T."/>
            <person name="Mittelman R."/>
            <person name="Mlenga V."/>
            <person name="Montmayeur A."/>
            <person name="Mulrain L."/>
            <person name="Navidi A."/>
            <person name="Naylor J."/>
            <person name="Negash T."/>
            <person name="Nguyen T."/>
            <person name="Nguyen N."/>
            <person name="Nicol R."/>
            <person name="Norbu C."/>
            <person name="Norbu N."/>
            <person name="Novod N."/>
            <person name="O'Neill B."/>
            <person name="Osman S."/>
            <person name="Markiewicz E."/>
            <person name="Oyono O.L."/>
            <person name="Patti C."/>
            <person name="Phunkhang P."/>
            <person name="Pierre F."/>
            <person name="Priest M."/>
            <person name="Raghuraman S."/>
            <person name="Rege F."/>
            <person name="Reyes R."/>
            <person name="Rise C."/>
            <person name="Rogov P."/>
            <person name="Ross K."/>
            <person name="Ryan E."/>
            <person name="Settipalli S."/>
            <person name="Shea T."/>
            <person name="Sherpa N."/>
            <person name="Shi L."/>
            <person name="Shih D."/>
            <person name="Sparrow T."/>
            <person name="Spaulding J."/>
            <person name="Stalker J."/>
            <person name="Stange-Thomann N."/>
            <person name="Stavropoulos S."/>
            <person name="Stone C."/>
            <person name="Strader C."/>
            <person name="Tesfaye S."/>
            <person name="Thomson T."/>
            <person name="Thoulutsang Y."/>
            <person name="Thoulutsang D."/>
            <person name="Topham K."/>
            <person name="Topping I."/>
            <person name="Tsamla T."/>
            <person name="Vassiliev H."/>
            <person name="Vo A."/>
            <person name="Wangchuk T."/>
            <person name="Wangdi T."/>
            <person name="Weiand M."/>
            <person name="Wilkinson J."/>
            <person name="Wilson A."/>
            <person name="Yadav S."/>
            <person name="Young G."/>
            <person name="Yu Q."/>
            <person name="Zembek L."/>
            <person name="Zhong D."/>
            <person name="Zimmer A."/>
            <person name="Zwirko Z."/>
            <person name="Jaffe D.B."/>
            <person name="Alvarez P."/>
            <person name="Brockman W."/>
            <person name="Butler J."/>
            <person name="Chin C."/>
            <person name="Gnerre S."/>
            <person name="Grabherr M."/>
            <person name="Kleber M."/>
            <person name="Mauceli E."/>
            <person name="MacCallum I."/>
        </authorList>
    </citation>
    <scope>NUCLEOTIDE SEQUENCE [LARGE SCALE GENOMIC DNA]</scope>
    <source>
        <strain evidence="3">Tucson 15287-2541.00</strain>
    </source>
</reference>
<dbReference type="PhylomeDB" id="B4JPJ9"/>
<proteinExistence type="predicted"/>
<name>B4JPJ9_DROGR</name>
<dbReference type="EMBL" id="CH916372">
    <property type="protein sequence ID" value="EDV98829.1"/>
    <property type="molecule type" value="Genomic_DNA"/>
</dbReference>
<evidence type="ECO:0000313" key="2">
    <source>
        <dbReference type="EMBL" id="EDV98829.1"/>
    </source>
</evidence>
<organism evidence="3">
    <name type="scientific">Drosophila grimshawi</name>
    <name type="common">Hawaiian fruit fly</name>
    <name type="synonym">Idiomyia grimshawi</name>
    <dbReference type="NCBI Taxonomy" id="7222"/>
    <lineage>
        <taxon>Eukaryota</taxon>
        <taxon>Metazoa</taxon>
        <taxon>Ecdysozoa</taxon>
        <taxon>Arthropoda</taxon>
        <taxon>Hexapoda</taxon>
        <taxon>Insecta</taxon>
        <taxon>Pterygota</taxon>
        <taxon>Neoptera</taxon>
        <taxon>Endopterygota</taxon>
        <taxon>Diptera</taxon>
        <taxon>Brachycera</taxon>
        <taxon>Muscomorpha</taxon>
        <taxon>Ephydroidea</taxon>
        <taxon>Drosophilidae</taxon>
        <taxon>Drosophila</taxon>
        <taxon>Hawaiian Drosophila</taxon>
    </lineage>
</organism>
<dbReference type="OrthoDB" id="7872344at2759"/>
<dbReference type="STRING" id="7222.B4JPJ9"/>
<protein>
    <submittedName>
        <fullName evidence="2">GH13533</fullName>
    </submittedName>
</protein>
<dbReference type="OMA" id="THWHTSQ"/>
<gene>
    <name evidence="2" type="primary">Dgri\GH13533</name>
    <name evidence="2" type="ORF">Dgri_GH13533</name>
</gene>
<dbReference type="eggNOG" id="ENOG502T8ZC">
    <property type="taxonomic scope" value="Eukaryota"/>
</dbReference>
<dbReference type="InParanoid" id="B4JPJ9"/>
<sequence>MHYDLNSDEMLDERNFEYPAMRSGPSGASHHGHLSRGGRLLDSDTDFERDDRLLGASSRTRYGPGPSTRIDDPRMDVSRAAAVVDRDRDEYSPHRGGGSSRRMLNAIQQQQQQHPLTGQHTLTQQEPQLFHPSAPSFLARQRSGQRWLSSSSSSSFSMSTTAPPPREHYPLRHQPMSYPQARPHTQHPHTYTHSFAPATRSHHHEHQRSTSFVNPAYSKGGDNRNRIRATGSALDDHDDWSSSSFSKIEAVTHGIRNKIIVEEDEEDIQSTDRFY</sequence>
<feature type="compositionally biased region" description="Low complexity" evidence="1">
    <location>
        <begin position="149"/>
        <end position="159"/>
    </location>
</feature>
<evidence type="ECO:0000256" key="1">
    <source>
        <dbReference type="SAM" id="MobiDB-lite"/>
    </source>
</evidence>
<evidence type="ECO:0000313" key="3">
    <source>
        <dbReference type="Proteomes" id="UP000001070"/>
    </source>
</evidence>